<evidence type="ECO:0000313" key="1">
    <source>
        <dbReference type="EMBL" id="KAH1170720.1"/>
    </source>
</evidence>
<protein>
    <submittedName>
        <fullName evidence="1">Uncharacterized protein</fullName>
    </submittedName>
</protein>
<organism evidence="1 2">
    <name type="scientific">Mauremys mutica</name>
    <name type="common">yellowpond turtle</name>
    <dbReference type="NCBI Taxonomy" id="74926"/>
    <lineage>
        <taxon>Eukaryota</taxon>
        <taxon>Metazoa</taxon>
        <taxon>Chordata</taxon>
        <taxon>Craniata</taxon>
        <taxon>Vertebrata</taxon>
        <taxon>Euteleostomi</taxon>
        <taxon>Archelosauria</taxon>
        <taxon>Testudinata</taxon>
        <taxon>Testudines</taxon>
        <taxon>Cryptodira</taxon>
        <taxon>Durocryptodira</taxon>
        <taxon>Testudinoidea</taxon>
        <taxon>Geoemydidae</taxon>
        <taxon>Geoemydinae</taxon>
        <taxon>Mauremys</taxon>
    </lineage>
</organism>
<dbReference type="EMBL" id="JAHDVG010000483">
    <property type="protein sequence ID" value="KAH1170720.1"/>
    <property type="molecule type" value="Genomic_DNA"/>
</dbReference>
<name>A0A9D3X191_9SAUR</name>
<keyword evidence="2" id="KW-1185">Reference proteome</keyword>
<dbReference type="Proteomes" id="UP000827986">
    <property type="component" value="Unassembled WGS sequence"/>
</dbReference>
<gene>
    <name evidence="1" type="ORF">KIL84_006338</name>
</gene>
<sequence length="108" mass="12546">MTLPWKDHILVMATDSQLDMDIVSIILNLCPTLNLHPTLNLPPNKHTSSFTSLCRAWDQKRNHPNSTAGLFLQYFWPDSKEKLPRISGEILFLSHFQSQINRTKERFV</sequence>
<reference evidence="1" key="1">
    <citation type="submission" date="2021-09" db="EMBL/GenBank/DDBJ databases">
        <title>The genome of Mauremys mutica provides insights into the evolution of semi-aquatic lifestyle.</title>
        <authorList>
            <person name="Gong S."/>
            <person name="Gao Y."/>
        </authorList>
    </citation>
    <scope>NUCLEOTIDE SEQUENCE</scope>
    <source>
        <strain evidence="1">MM-2020</strain>
        <tissue evidence="1">Muscle</tissue>
    </source>
</reference>
<comment type="caution">
    <text evidence="1">The sequence shown here is derived from an EMBL/GenBank/DDBJ whole genome shotgun (WGS) entry which is preliminary data.</text>
</comment>
<evidence type="ECO:0000313" key="2">
    <source>
        <dbReference type="Proteomes" id="UP000827986"/>
    </source>
</evidence>
<dbReference type="AlphaFoldDB" id="A0A9D3X191"/>
<accession>A0A9D3X191</accession>
<proteinExistence type="predicted"/>